<accession>A0A6C0F780</accession>
<dbReference type="InterPro" id="IPR017905">
    <property type="entry name" value="ERV/ALR_sulphydryl_oxidase"/>
</dbReference>
<dbReference type="PROSITE" id="PS51324">
    <property type="entry name" value="ERV_ALR"/>
    <property type="match status" value="1"/>
</dbReference>
<evidence type="ECO:0000256" key="5">
    <source>
        <dbReference type="ARBA" id="ARBA00023002"/>
    </source>
</evidence>
<dbReference type="AlphaFoldDB" id="A0A6C0F780"/>
<evidence type="ECO:0000256" key="4">
    <source>
        <dbReference type="ARBA" id="ARBA00022827"/>
    </source>
</evidence>
<organism evidence="9">
    <name type="scientific">viral metagenome</name>
    <dbReference type="NCBI Taxonomy" id="1070528"/>
    <lineage>
        <taxon>unclassified sequences</taxon>
        <taxon>metagenomes</taxon>
        <taxon>organismal metagenomes</taxon>
    </lineage>
</organism>
<dbReference type="InterPro" id="IPR036774">
    <property type="entry name" value="ERV/ALR_sulphydryl_oxid_sf"/>
</dbReference>
<evidence type="ECO:0000313" key="9">
    <source>
        <dbReference type="EMBL" id="QHT36483.1"/>
    </source>
</evidence>
<evidence type="ECO:0000256" key="2">
    <source>
        <dbReference type="ARBA" id="ARBA00012512"/>
    </source>
</evidence>
<dbReference type="GO" id="GO:0050660">
    <property type="term" value="F:flavin adenine dinucleotide binding"/>
    <property type="evidence" value="ECO:0007669"/>
    <property type="project" value="TreeGrafter"/>
</dbReference>
<dbReference type="GO" id="GO:0005739">
    <property type="term" value="C:mitochondrion"/>
    <property type="evidence" value="ECO:0007669"/>
    <property type="project" value="TreeGrafter"/>
</dbReference>
<dbReference type="EC" id="1.8.3.2" evidence="2"/>
<keyword evidence="6" id="KW-1015">Disulfide bond</keyword>
<dbReference type="EMBL" id="MN738743">
    <property type="protein sequence ID" value="QHT36483.1"/>
    <property type="molecule type" value="Genomic_DNA"/>
</dbReference>
<feature type="domain" description="ERV/ALR sulfhydryl oxidase" evidence="8">
    <location>
        <begin position="1"/>
        <end position="99"/>
    </location>
</feature>
<keyword evidence="7" id="KW-0472">Membrane</keyword>
<name>A0A6C0F780_9ZZZZ</name>
<dbReference type="Pfam" id="PF04777">
    <property type="entry name" value="Evr1_Alr"/>
    <property type="match status" value="1"/>
</dbReference>
<dbReference type="Gene3D" id="1.20.120.310">
    <property type="entry name" value="ERV/ALR sulfhydryl oxidase domain"/>
    <property type="match status" value="1"/>
</dbReference>
<reference evidence="9" key="1">
    <citation type="journal article" date="2020" name="Nature">
        <title>Giant virus diversity and host interactions through global metagenomics.</title>
        <authorList>
            <person name="Schulz F."/>
            <person name="Roux S."/>
            <person name="Paez-Espino D."/>
            <person name="Jungbluth S."/>
            <person name="Walsh D.A."/>
            <person name="Denef V.J."/>
            <person name="McMahon K.D."/>
            <person name="Konstantinidis K.T."/>
            <person name="Eloe-Fadrosh E.A."/>
            <person name="Kyrpides N.C."/>
            <person name="Woyke T."/>
        </authorList>
    </citation>
    <scope>NUCLEOTIDE SEQUENCE</scope>
    <source>
        <strain evidence="9">GVMAG-S-ERX555931-87</strain>
    </source>
</reference>
<proteinExistence type="predicted"/>
<evidence type="ECO:0000256" key="6">
    <source>
        <dbReference type="ARBA" id="ARBA00023157"/>
    </source>
</evidence>
<evidence type="ECO:0000256" key="7">
    <source>
        <dbReference type="SAM" id="Phobius"/>
    </source>
</evidence>
<keyword evidence="4" id="KW-0274">FAD</keyword>
<feature type="transmembrane region" description="Helical" evidence="7">
    <location>
        <begin position="112"/>
        <end position="129"/>
    </location>
</feature>
<comment type="cofactor">
    <cofactor evidence="1">
        <name>FAD</name>
        <dbReference type="ChEBI" id="CHEBI:57692"/>
    </cofactor>
</comment>
<keyword evidence="7" id="KW-1133">Transmembrane helix</keyword>
<keyword evidence="5" id="KW-0560">Oxidoreductase</keyword>
<dbReference type="InterPro" id="IPR039799">
    <property type="entry name" value="ALR/ERV"/>
</dbReference>
<protein>
    <recommendedName>
        <fullName evidence="2">thiol oxidase</fullName>
        <ecNumber evidence="2">1.8.3.2</ecNumber>
    </recommendedName>
</protein>
<evidence type="ECO:0000256" key="1">
    <source>
        <dbReference type="ARBA" id="ARBA00001974"/>
    </source>
</evidence>
<evidence type="ECO:0000256" key="3">
    <source>
        <dbReference type="ARBA" id="ARBA00022630"/>
    </source>
</evidence>
<dbReference type="PANTHER" id="PTHR12645:SF0">
    <property type="entry name" value="FAD-LINKED SULFHYDRYL OXIDASE ALR"/>
    <property type="match status" value="1"/>
</dbReference>
<evidence type="ECO:0000259" key="8">
    <source>
        <dbReference type="PROSITE" id="PS51324"/>
    </source>
</evidence>
<keyword evidence="7" id="KW-0812">Transmembrane</keyword>
<dbReference type="SUPFAM" id="SSF69000">
    <property type="entry name" value="FAD-dependent thiol oxidase"/>
    <property type="match status" value="1"/>
</dbReference>
<keyword evidence="3" id="KW-0285">Flavoprotein</keyword>
<dbReference type="PANTHER" id="PTHR12645">
    <property type="entry name" value="ALR/ERV"/>
    <property type="match status" value="1"/>
</dbReference>
<dbReference type="GO" id="GO:0016971">
    <property type="term" value="F:flavin-dependent sulfhydryl oxidase activity"/>
    <property type="evidence" value="ECO:0007669"/>
    <property type="project" value="InterPro"/>
</dbReference>
<sequence length="130" mass="15665">MEPKIWGEHAWIFLHTITLNYPEEPTFSDKYNYKILFESLKDTLPCPTCREHYKENITLYPIDLSSREALVKWLIKIHNLVNEKNGKRNLSYEEVIDYYKSLYNPTFKYNNYIKAILVLIILIIIFFIIK</sequence>